<gene>
    <name evidence="6" type="primary">LOC113788812</name>
</gene>
<evidence type="ECO:0000313" key="5">
    <source>
        <dbReference type="Proteomes" id="UP000515146"/>
    </source>
</evidence>
<dbReference type="SUPFAM" id="SSF102462">
    <property type="entry name" value="Peptidyl-tRNA hydrolase II"/>
    <property type="match status" value="1"/>
</dbReference>
<dbReference type="PANTHER" id="PTHR12649:SF11">
    <property type="entry name" value="PEPTIDYL-TRNA HYDROLASE 2, MITOCHONDRIAL"/>
    <property type="match status" value="1"/>
</dbReference>
<dbReference type="KEGG" id="dpte:113788812"/>
<evidence type="ECO:0000256" key="1">
    <source>
        <dbReference type="ARBA" id="ARBA00013260"/>
    </source>
</evidence>
<dbReference type="Proteomes" id="UP000515146">
    <property type="component" value="Unplaced"/>
</dbReference>
<dbReference type="InterPro" id="IPR002833">
    <property type="entry name" value="PTH2"/>
</dbReference>
<sequence>MNVENSWILGPILFGFVIGFRSKSFRLSSLTLRQKLVIVFNTNNVRRMNNTELLSNCSKISIMAFESSRKQTPLSYYLWSLFGQPKVVLQANSNQNLEHFARQASESMICSTILRNNNDRIILAIGPGPNHMIDKITGHLKLL</sequence>
<dbReference type="InParanoid" id="A0A6P6XKN0"/>
<evidence type="ECO:0000256" key="3">
    <source>
        <dbReference type="ARBA" id="ARBA00038050"/>
    </source>
</evidence>
<evidence type="ECO:0000256" key="2">
    <source>
        <dbReference type="ARBA" id="ARBA00022801"/>
    </source>
</evidence>
<keyword evidence="2" id="KW-0378">Hydrolase</keyword>
<evidence type="ECO:0000313" key="6">
    <source>
        <dbReference type="RefSeq" id="XP_027194070.1"/>
    </source>
</evidence>
<dbReference type="EC" id="3.1.1.29" evidence="1"/>
<organism evidence="5 6">
    <name type="scientific">Dermatophagoides pteronyssinus</name>
    <name type="common">European house dust mite</name>
    <dbReference type="NCBI Taxonomy" id="6956"/>
    <lineage>
        <taxon>Eukaryota</taxon>
        <taxon>Metazoa</taxon>
        <taxon>Ecdysozoa</taxon>
        <taxon>Arthropoda</taxon>
        <taxon>Chelicerata</taxon>
        <taxon>Arachnida</taxon>
        <taxon>Acari</taxon>
        <taxon>Acariformes</taxon>
        <taxon>Sarcoptiformes</taxon>
        <taxon>Astigmata</taxon>
        <taxon>Psoroptidia</taxon>
        <taxon>Analgoidea</taxon>
        <taxon>Pyroglyphidae</taxon>
        <taxon>Dermatophagoidinae</taxon>
        <taxon>Dermatophagoides</taxon>
    </lineage>
</organism>
<name>A0A6P6XKN0_DERPT</name>
<dbReference type="OMA" id="ISIMAFE"/>
<protein>
    <recommendedName>
        <fullName evidence="1">peptidyl-tRNA hydrolase</fullName>
        <ecNumber evidence="1">3.1.1.29</ecNumber>
    </recommendedName>
</protein>
<dbReference type="RefSeq" id="XP_027194070.1">
    <property type="nucleotide sequence ID" value="XM_027338269.1"/>
</dbReference>
<dbReference type="Pfam" id="PF01981">
    <property type="entry name" value="PTH2"/>
    <property type="match status" value="1"/>
</dbReference>
<keyword evidence="5" id="KW-1185">Reference proteome</keyword>
<evidence type="ECO:0000256" key="4">
    <source>
        <dbReference type="ARBA" id="ARBA00048707"/>
    </source>
</evidence>
<comment type="catalytic activity">
    <reaction evidence="4">
        <text>an N-acyl-L-alpha-aminoacyl-tRNA + H2O = an N-acyl-L-amino acid + a tRNA + H(+)</text>
        <dbReference type="Rhea" id="RHEA:54448"/>
        <dbReference type="Rhea" id="RHEA-COMP:10123"/>
        <dbReference type="Rhea" id="RHEA-COMP:13883"/>
        <dbReference type="ChEBI" id="CHEBI:15377"/>
        <dbReference type="ChEBI" id="CHEBI:15378"/>
        <dbReference type="ChEBI" id="CHEBI:59874"/>
        <dbReference type="ChEBI" id="CHEBI:78442"/>
        <dbReference type="ChEBI" id="CHEBI:138191"/>
        <dbReference type="EC" id="3.1.1.29"/>
    </reaction>
</comment>
<comment type="similarity">
    <text evidence="3">Belongs to the PTH2 family.</text>
</comment>
<dbReference type="InterPro" id="IPR023476">
    <property type="entry name" value="Pep_tRNA_hydro_II_dom_sf"/>
</dbReference>
<reference evidence="6" key="1">
    <citation type="submission" date="2025-08" db="UniProtKB">
        <authorList>
            <consortium name="RefSeq"/>
        </authorList>
    </citation>
    <scope>IDENTIFICATION</scope>
    <source>
        <strain evidence="6">Airmid</strain>
    </source>
</reference>
<dbReference type="GO" id="GO:0005829">
    <property type="term" value="C:cytosol"/>
    <property type="evidence" value="ECO:0007669"/>
    <property type="project" value="TreeGrafter"/>
</dbReference>
<dbReference type="Gene3D" id="3.40.1490.10">
    <property type="entry name" value="Bit1"/>
    <property type="match status" value="1"/>
</dbReference>
<dbReference type="AlphaFoldDB" id="A0A6P6XKN0"/>
<dbReference type="OrthoDB" id="1733656at2759"/>
<accession>A0A6P6XKN0</accession>
<dbReference type="GO" id="GO:0004045">
    <property type="term" value="F:peptidyl-tRNA hydrolase activity"/>
    <property type="evidence" value="ECO:0007669"/>
    <property type="project" value="UniProtKB-EC"/>
</dbReference>
<dbReference type="PANTHER" id="PTHR12649">
    <property type="entry name" value="PEPTIDYL-TRNA HYDROLASE 2"/>
    <property type="match status" value="1"/>
</dbReference>
<proteinExistence type="inferred from homology"/>